<dbReference type="Proteomes" id="UP000218542">
    <property type="component" value="Unassembled WGS sequence"/>
</dbReference>
<comment type="caution">
    <text evidence="2">The sequence shown here is derived from an EMBL/GenBank/DDBJ whole genome shotgun (WGS) entry which is preliminary data.</text>
</comment>
<reference evidence="3" key="1">
    <citation type="journal article" date="2017" name="Environ. Microbiol. Rep.">
        <title>Genetic Diversity of Marine Anaerobic Ammonium-Oxidizing Bacteria as Revealed by Genomic and Proteomic Analyses of 'Candidatus Scalindua japonica'.</title>
        <authorList>
            <person name="Oshiki M."/>
            <person name="Mizuto K."/>
            <person name="Kimura Z."/>
            <person name="Kindaichi T."/>
            <person name="Satoh H."/>
            <person name="Okabe S."/>
        </authorList>
    </citation>
    <scope>NUCLEOTIDE SEQUENCE [LARGE SCALE GENOMIC DNA]</scope>
    <source>
        <strain evidence="3">husup-a2</strain>
    </source>
</reference>
<gene>
    <name evidence="2" type="ORF">SCALIN_C04_0167</name>
</gene>
<keyword evidence="2" id="KW-0436">Ligase</keyword>
<feature type="transmembrane region" description="Helical" evidence="1">
    <location>
        <begin position="12"/>
        <end position="39"/>
    </location>
</feature>
<keyword evidence="1" id="KW-0472">Membrane</keyword>
<dbReference type="AlphaFoldDB" id="A0A286TUW7"/>
<dbReference type="EMBL" id="BAOS01000004">
    <property type="protein sequence ID" value="GAX59679.1"/>
    <property type="molecule type" value="Genomic_DNA"/>
</dbReference>
<feature type="transmembrane region" description="Helical" evidence="1">
    <location>
        <begin position="112"/>
        <end position="133"/>
    </location>
</feature>
<keyword evidence="2" id="KW-0030">Aminoacyl-tRNA synthetase</keyword>
<dbReference type="RefSeq" id="WP_096892814.1">
    <property type="nucleotide sequence ID" value="NZ_BAOS01000004.1"/>
</dbReference>
<evidence type="ECO:0000313" key="3">
    <source>
        <dbReference type="Proteomes" id="UP000218542"/>
    </source>
</evidence>
<keyword evidence="3" id="KW-1185">Reference proteome</keyword>
<proteinExistence type="predicted"/>
<name>A0A286TUW7_9BACT</name>
<feature type="transmembrane region" description="Helical" evidence="1">
    <location>
        <begin position="63"/>
        <end position="80"/>
    </location>
</feature>
<keyword evidence="1" id="KW-0812">Transmembrane</keyword>
<evidence type="ECO:0000313" key="2">
    <source>
        <dbReference type="EMBL" id="GAX59679.1"/>
    </source>
</evidence>
<evidence type="ECO:0000256" key="1">
    <source>
        <dbReference type="SAM" id="Phobius"/>
    </source>
</evidence>
<dbReference type="GO" id="GO:0004812">
    <property type="term" value="F:aminoacyl-tRNA ligase activity"/>
    <property type="evidence" value="ECO:0007669"/>
    <property type="project" value="UniProtKB-KW"/>
</dbReference>
<feature type="transmembrane region" description="Helical" evidence="1">
    <location>
        <begin position="87"/>
        <end position="106"/>
    </location>
</feature>
<protein>
    <submittedName>
        <fullName evidence="2">Leucyl-tRNA synthetase</fullName>
    </submittedName>
</protein>
<sequence length="148" mass="16938">MSANIKKYDKLEFLYLVLRLVTALIGIHALILGLLNWFFTDYWLKMLQMPITGDSPFWPKQSGAMHVGLAFAYGLGAIMPRYLDASLCLIIISKSIAVLFLYSTFFMHGRELFVLLAGLVDSSILIVICIFAWRIYQRKHAHSDTIQY</sequence>
<organism evidence="2 3">
    <name type="scientific">Candidatus Scalindua japonica</name>
    <dbReference type="NCBI Taxonomy" id="1284222"/>
    <lineage>
        <taxon>Bacteria</taxon>
        <taxon>Pseudomonadati</taxon>
        <taxon>Planctomycetota</taxon>
        <taxon>Candidatus Brocadiia</taxon>
        <taxon>Candidatus Brocadiales</taxon>
        <taxon>Candidatus Scalinduaceae</taxon>
        <taxon>Candidatus Scalindua</taxon>
    </lineage>
</organism>
<accession>A0A286TUW7</accession>
<keyword evidence="1" id="KW-1133">Transmembrane helix</keyword>